<dbReference type="SUPFAM" id="SSF48264">
    <property type="entry name" value="Cytochrome P450"/>
    <property type="match status" value="1"/>
</dbReference>
<comment type="similarity">
    <text evidence="2 6">Belongs to the cytochrome P450 family.</text>
</comment>
<dbReference type="InterPro" id="IPR036396">
    <property type="entry name" value="Cyt_P450_sf"/>
</dbReference>
<keyword evidence="6" id="KW-0560">Oxidoreductase</keyword>
<gene>
    <name evidence="8" type="ORF">E6O75_ATG02610</name>
</gene>
<name>A0A4Z1P7I5_9PEZI</name>
<dbReference type="STRING" id="86259.A0A4Z1P7I5"/>
<dbReference type="PROSITE" id="PS00086">
    <property type="entry name" value="CYTOCHROME_P450"/>
    <property type="match status" value="1"/>
</dbReference>
<dbReference type="GO" id="GO:0016705">
    <property type="term" value="F:oxidoreductase activity, acting on paired donors, with incorporation or reduction of molecular oxygen"/>
    <property type="evidence" value="ECO:0007669"/>
    <property type="project" value="InterPro"/>
</dbReference>
<accession>A0A4Z1P7I5</accession>
<dbReference type="PANTHER" id="PTHR24305">
    <property type="entry name" value="CYTOCHROME P450"/>
    <property type="match status" value="1"/>
</dbReference>
<sequence length="516" mass="59126">MIEQIFSNLPAGFVIAGAIFLYGIFSGYSYYIERFQSPLKDIPGPFYGPLTNLHLVYYFATGEIWKYVEKMHQLHGDMIRLGPRHIWVSDITAVKQCLSTIDLPKVKMYSEISRDRNAPGLFGEIRREPHKQLKRFLAPAFTTKYIDGLGYLFEECVGTMIEVYERSFAADKRPREDQSLETDLMEDLHNVALDIMGECSFGQSFGQTDPERAPPKGMDEKIWRSVPRSIFQNQSNKYGTVFIKRFLRKFGIEWQFDWSQDMIKGIDTTIKNRTQDMESGRPDLLQHVIQEGLRPDTGNKWTTREIIDQMAEILLAGAETTSGTLGCLFLQIARNPDVKQKLFDSLPVLAANGPVISAKAIRDDPTYAYLNAVIKECLRLNPIASELGRRTGTQWQKIGGVDLPPHTVVSVSYRKLHLDERYWPEPERFWPERWLEDGQRDGAPKACMEAYFPFSAGKHSCIGINFANAELAVVSANMLSRYDVEEVPGQVVDWRQFITLCFKDGKWRVKLKPRVH</sequence>
<dbReference type="CDD" id="cd00302">
    <property type="entry name" value="cytochrome_P450"/>
    <property type="match status" value="1"/>
</dbReference>
<protein>
    <submittedName>
        <fullName evidence="8">Cytochrome p450</fullName>
    </submittedName>
</protein>
<dbReference type="InterPro" id="IPR017972">
    <property type="entry name" value="Cyt_P450_CS"/>
</dbReference>
<dbReference type="PRINTS" id="PR00385">
    <property type="entry name" value="P450"/>
</dbReference>
<dbReference type="PRINTS" id="PR00463">
    <property type="entry name" value="EP450I"/>
</dbReference>
<evidence type="ECO:0000256" key="4">
    <source>
        <dbReference type="ARBA" id="ARBA00023004"/>
    </source>
</evidence>
<dbReference type="PANTHER" id="PTHR24305:SF232">
    <property type="entry name" value="P450, PUTATIVE (EUROFUNG)-RELATED"/>
    <property type="match status" value="1"/>
</dbReference>
<dbReference type="AlphaFoldDB" id="A0A4Z1P7I5"/>
<keyword evidence="7" id="KW-0472">Membrane</keyword>
<feature type="binding site" description="axial binding residue" evidence="5">
    <location>
        <position position="461"/>
    </location>
    <ligand>
        <name>heme</name>
        <dbReference type="ChEBI" id="CHEBI:30413"/>
    </ligand>
    <ligandPart>
        <name>Fe</name>
        <dbReference type="ChEBI" id="CHEBI:18248"/>
    </ligandPart>
</feature>
<keyword evidence="7" id="KW-0812">Transmembrane</keyword>
<comment type="cofactor">
    <cofactor evidence="1 5">
        <name>heme</name>
        <dbReference type="ChEBI" id="CHEBI:30413"/>
    </cofactor>
</comment>
<dbReference type="InterPro" id="IPR050121">
    <property type="entry name" value="Cytochrome_P450_monoxygenase"/>
</dbReference>
<evidence type="ECO:0000256" key="3">
    <source>
        <dbReference type="ARBA" id="ARBA00022723"/>
    </source>
</evidence>
<evidence type="ECO:0000313" key="8">
    <source>
        <dbReference type="EMBL" id="TID24245.1"/>
    </source>
</evidence>
<keyword evidence="7" id="KW-1133">Transmembrane helix</keyword>
<dbReference type="GO" id="GO:0005506">
    <property type="term" value="F:iron ion binding"/>
    <property type="evidence" value="ECO:0007669"/>
    <property type="project" value="InterPro"/>
</dbReference>
<comment type="caution">
    <text evidence="8">The sequence shown here is derived from an EMBL/GenBank/DDBJ whole genome shotgun (WGS) entry which is preliminary data.</text>
</comment>
<dbReference type="Gene3D" id="1.10.630.10">
    <property type="entry name" value="Cytochrome P450"/>
    <property type="match status" value="1"/>
</dbReference>
<keyword evidence="4 5" id="KW-0408">Iron</keyword>
<dbReference type="GO" id="GO:0004497">
    <property type="term" value="F:monooxygenase activity"/>
    <property type="evidence" value="ECO:0007669"/>
    <property type="project" value="UniProtKB-KW"/>
</dbReference>
<dbReference type="Pfam" id="PF00067">
    <property type="entry name" value="p450"/>
    <property type="match status" value="1"/>
</dbReference>
<evidence type="ECO:0000256" key="2">
    <source>
        <dbReference type="ARBA" id="ARBA00010617"/>
    </source>
</evidence>
<dbReference type="InterPro" id="IPR002401">
    <property type="entry name" value="Cyt_P450_E_grp-I"/>
</dbReference>
<feature type="transmembrane region" description="Helical" evidence="7">
    <location>
        <begin position="12"/>
        <end position="31"/>
    </location>
</feature>
<keyword evidence="6" id="KW-0503">Monooxygenase</keyword>
<proteinExistence type="inferred from homology"/>
<dbReference type="InterPro" id="IPR001128">
    <property type="entry name" value="Cyt_P450"/>
</dbReference>
<keyword evidence="5 6" id="KW-0349">Heme</keyword>
<evidence type="ECO:0000256" key="6">
    <source>
        <dbReference type="RuleBase" id="RU000461"/>
    </source>
</evidence>
<evidence type="ECO:0000256" key="1">
    <source>
        <dbReference type="ARBA" id="ARBA00001971"/>
    </source>
</evidence>
<evidence type="ECO:0000313" key="9">
    <source>
        <dbReference type="Proteomes" id="UP000298493"/>
    </source>
</evidence>
<organism evidence="8 9">
    <name type="scientific">Venturia nashicola</name>
    <dbReference type="NCBI Taxonomy" id="86259"/>
    <lineage>
        <taxon>Eukaryota</taxon>
        <taxon>Fungi</taxon>
        <taxon>Dikarya</taxon>
        <taxon>Ascomycota</taxon>
        <taxon>Pezizomycotina</taxon>
        <taxon>Dothideomycetes</taxon>
        <taxon>Pleosporomycetidae</taxon>
        <taxon>Venturiales</taxon>
        <taxon>Venturiaceae</taxon>
        <taxon>Venturia</taxon>
    </lineage>
</organism>
<keyword evidence="9" id="KW-1185">Reference proteome</keyword>
<dbReference type="Proteomes" id="UP000298493">
    <property type="component" value="Unassembled WGS sequence"/>
</dbReference>
<evidence type="ECO:0000256" key="5">
    <source>
        <dbReference type="PIRSR" id="PIRSR602401-1"/>
    </source>
</evidence>
<reference evidence="8 9" key="1">
    <citation type="submission" date="2019-04" db="EMBL/GenBank/DDBJ databases">
        <title>High contiguity whole genome sequence and gene annotation resource for two Venturia nashicola isolates.</title>
        <authorList>
            <person name="Prokchorchik M."/>
            <person name="Won K."/>
            <person name="Lee Y."/>
            <person name="Choi E.D."/>
            <person name="Segonzac C."/>
            <person name="Sohn K.H."/>
        </authorList>
    </citation>
    <scope>NUCLEOTIDE SEQUENCE [LARGE SCALE GENOMIC DNA]</scope>
    <source>
        <strain evidence="8 9">PRI2</strain>
    </source>
</reference>
<keyword evidence="3 5" id="KW-0479">Metal-binding</keyword>
<dbReference type="EMBL" id="SNSC02000005">
    <property type="protein sequence ID" value="TID24245.1"/>
    <property type="molecule type" value="Genomic_DNA"/>
</dbReference>
<dbReference type="GO" id="GO:0020037">
    <property type="term" value="F:heme binding"/>
    <property type="evidence" value="ECO:0007669"/>
    <property type="project" value="InterPro"/>
</dbReference>
<evidence type="ECO:0000256" key="7">
    <source>
        <dbReference type="SAM" id="Phobius"/>
    </source>
</evidence>